<evidence type="ECO:0000313" key="4">
    <source>
        <dbReference type="Proteomes" id="UP001365542"/>
    </source>
</evidence>
<feature type="chain" id="PRO_5043609059" description="LysM domain-containing protein" evidence="1">
    <location>
        <begin position="21"/>
        <end position="307"/>
    </location>
</feature>
<reference evidence="3 4" key="1">
    <citation type="submission" date="2019-10" db="EMBL/GenBank/DDBJ databases">
        <authorList>
            <person name="Palmer J.M."/>
        </authorList>
    </citation>
    <scope>NUCLEOTIDE SEQUENCE [LARGE SCALE GENOMIC DNA]</scope>
    <source>
        <strain evidence="3 4">TWF694</strain>
    </source>
</reference>
<gene>
    <name evidence="3" type="ORF">TWF694_006135</name>
</gene>
<feature type="signal peptide" evidence="1">
    <location>
        <begin position="1"/>
        <end position="20"/>
    </location>
</feature>
<dbReference type="Gene3D" id="3.10.350.10">
    <property type="entry name" value="LysM domain"/>
    <property type="match status" value="1"/>
</dbReference>
<evidence type="ECO:0000313" key="3">
    <source>
        <dbReference type="EMBL" id="KAK6523245.1"/>
    </source>
</evidence>
<dbReference type="EMBL" id="JAVHJO010000019">
    <property type="protein sequence ID" value="KAK6523245.1"/>
    <property type="molecule type" value="Genomic_DNA"/>
</dbReference>
<dbReference type="InterPro" id="IPR018392">
    <property type="entry name" value="LysM"/>
</dbReference>
<dbReference type="CDD" id="cd00118">
    <property type="entry name" value="LysM"/>
    <property type="match status" value="1"/>
</dbReference>
<evidence type="ECO:0000256" key="1">
    <source>
        <dbReference type="SAM" id="SignalP"/>
    </source>
</evidence>
<keyword evidence="1" id="KW-0732">Signal</keyword>
<dbReference type="AlphaFoldDB" id="A0AAV9WRB9"/>
<sequence length="307" mass="32532">MKGVLSFTLASALLYRLVGALPAGSAGQVDTPTKPDDTDPNEAPDCDLWYIADADGSTCYSISQNSGVSLSVIFKLNPALKANCFDVTAGRGYCIHASGSGSTDTTTKSTITTTTTTVPTTTQRPVTTTTIKPTTTTTTKVTTTTTTTNTDPDPTFVPDQFPPKKGQLAQCVPDFPNDTFPNGHLQPYMIWGDDLTKGVQDACAKIIPGGSKWLEKGNAYTVSVPIMGRTMYFHMKIWLGGFSVPVDSCVKQINSVFSHCSIGTPWGSEGFGGTLGGCGYSDDLNLQACFFPTRICDPSLPVGACDQ</sequence>
<dbReference type="PROSITE" id="PS51782">
    <property type="entry name" value="LYSM"/>
    <property type="match status" value="1"/>
</dbReference>
<keyword evidence="4" id="KW-1185">Reference proteome</keyword>
<feature type="domain" description="LysM" evidence="2">
    <location>
        <begin position="48"/>
        <end position="95"/>
    </location>
</feature>
<protein>
    <recommendedName>
        <fullName evidence="2">LysM domain-containing protein</fullName>
    </recommendedName>
</protein>
<name>A0AAV9WRB9_9PEZI</name>
<dbReference type="Proteomes" id="UP001365542">
    <property type="component" value="Unassembled WGS sequence"/>
</dbReference>
<comment type="caution">
    <text evidence="3">The sequence shown here is derived from an EMBL/GenBank/DDBJ whole genome shotgun (WGS) entry which is preliminary data.</text>
</comment>
<organism evidence="3 4">
    <name type="scientific">Orbilia ellipsospora</name>
    <dbReference type="NCBI Taxonomy" id="2528407"/>
    <lineage>
        <taxon>Eukaryota</taxon>
        <taxon>Fungi</taxon>
        <taxon>Dikarya</taxon>
        <taxon>Ascomycota</taxon>
        <taxon>Pezizomycotina</taxon>
        <taxon>Orbiliomycetes</taxon>
        <taxon>Orbiliales</taxon>
        <taxon>Orbiliaceae</taxon>
        <taxon>Orbilia</taxon>
    </lineage>
</organism>
<proteinExistence type="predicted"/>
<evidence type="ECO:0000259" key="2">
    <source>
        <dbReference type="PROSITE" id="PS51782"/>
    </source>
</evidence>
<accession>A0AAV9WRB9</accession>
<dbReference type="InterPro" id="IPR036779">
    <property type="entry name" value="LysM_dom_sf"/>
</dbReference>